<protein>
    <submittedName>
        <fullName evidence="3">Molybdopterin-dependent oxidoreductase</fullName>
    </submittedName>
</protein>
<dbReference type="EMBL" id="JBBIAA010000011">
    <property type="protein sequence ID" value="MEJ5945756.1"/>
    <property type="molecule type" value="Genomic_DNA"/>
</dbReference>
<feature type="transmembrane region" description="Helical" evidence="1">
    <location>
        <begin position="33"/>
        <end position="54"/>
    </location>
</feature>
<dbReference type="PANTHER" id="PTHR43032:SF2">
    <property type="entry name" value="BLL0505 PROTEIN"/>
    <property type="match status" value="1"/>
</dbReference>
<name>A0ABU8RL28_9ACTN</name>
<feature type="transmembrane region" description="Helical" evidence="1">
    <location>
        <begin position="74"/>
        <end position="101"/>
    </location>
</feature>
<keyword evidence="4" id="KW-1185">Reference proteome</keyword>
<feature type="transmembrane region" description="Helical" evidence="1">
    <location>
        <begin position="122"/>
        <end position="144"/>
    </location>
</feature>
<accession>A0ABU8RL28</accession>
<dbReference type="InterPro" id="IPR036374">
    <property type="entry name" value="OxRdtase_Mopterin-bd_sf"/>
</dbReference>
<dbReference type="Pfam" id="PF00174">
    <property type="entry name" value="Oxidored_molyb"/>
    <property type="match status" value="1"/>
</dbReference>
<organism evidence="3 4">
    <name type="scientific">Pseudokineococcus basanitobsidens</name>
    <dbReference type="NCBI Taxonomy" id="1926649"/>
    <lineage>
        <taxon>Bacteria</taxon>
        <taxon>Bacillati</taxon>
        <taxon>Actinomycetota</taxon>
        <taxon>Actinomycetes</taxon>
        <taxon>Kineosporiales</taxon>
        <taxon>Kineosporiaceae</taxon>
        <taxon>Pseudokineococcus</taxon>
    </lineage>
</organism>
<dbReference type="CDD" id="cd00321">
    <property type="entry name" value="SO_family_Moco"/>
    <property type="match status" value="1"/>
</dbReference>
<keyword evidence="1" id="KW-0812">Transmembrane</keyword>
<keyword evidence="1" id="KW-1133">Transmembrane helix</keyword>
<evidence type="ECO:0000256" key="1">
    <source>
        <dbReference type="SAM" id="Phobius"/>
    </source>
</evidence>
<evidence type="ECO:0000313" key="3">
    <source>
        <dbReference type="EMBL" id="MEJ5945756.1"/>
    </source>
</evidence>
<comment type="caution">
    <text evidence="3">The sequence shown here is derived from an EMBL/GenBank/DDBJ whole genome shotgun (WGS) entry which is preliminary data.</text>
</comment>
<reference evidence="3 4" key="1">
    <citation type="journal article" date="2017" name="Int. J. Syst. Evol. Microbiol.">
        <title>Pseudokineococcus basanitobsidens sp. nov., isolated from volcanic rock.</title>
        <authorList>
            <person name="Lee D.W."/>
            <person name="Park M.Y."/>
            <person name="Kim J.J."/>
            <person name="Kim B.S."/>
        </authorList>
    </citation>
    <scope>NUCLEOTIDE SEQUENCE [LARGE SCALE GENOMIC DNA]</scope>
    <source>
        <strain evidence="3 4">DSM 103726</strain>
    </source>
</reference>
<dbReference type="Proteomes" id="UP001387100">
    <property type="component" value="Unassembled WGS sequence"/>
</dbReference>
<evidence type="ECO:0000313" key="4">
    <source>
        <dbReference type="Proteomes" id="UP001387100"/>
    </source>
</evidence>
<dbReference type="PANTHER" id="PTHR43032">
    <property type="entry name" value="PROTEIN-METHIONINE-SULFOXIDE REDUCTASE"/>
    <property type="match status" value="1"/>
</dbReference>
<dbReference type="Gene3D" id="3.90.420.10">
    <property type="entry name" value="Oxidoreductase, molybdopterin-binding domain"/>
    <property type="match status" value="1"/>
</dbReference>
<keyword evidence="1" id="KW-0472">Membrane</keyword>
<feature type="transmembrane region" description="Helical" evidence="1">
    <location>
        <begin position="156"/>
        <end position="176"/>
    </location>
</feature>
<feature type="transmembrane region" description="Helical" evidence="1">
    <location>
        <begin position="197"/>
        <end position="220"/>
    </location>
</feature>
<feature type="domain" description="Oxidoreductase molybdopterin-binding" evidence="2">
    <location>
        <begin position="256"/>
        <end position="384"/>
    </location>
</feature>
<gene>
    <name evidence="3" type="ORF">WDZ17_10685</name>
</gene>
<evidence type="ECO:0000259" key="2">
    <source>
        <dbReference type="Pfam" id="PF00174"/>
    </source>
</evidence>
<dbReference type="RefSeq" id="WP_339575140.1">
    <property type="nucleotide sequence ID" value="NZ_JBBIAA010000011.1"/>
</dbReference>
<dbReference type="SUPFAM" id="SSF81342">
    <property type="entry name" value="Transmembrane di-heme cytochromes"/>
    <property type="match status" value="1"/>
</dbReference>
<sequence>MSASTRSTPTTGGEEHESFVQRRFTSRLHEPRTAALLGTWLGVAFGTCFLTGVASHLVQHPTWWTTWPTRPVSLYAITQGVHVATGLASIPLLLAKLWTVYPRLFAWPPVSGVLNALERGSLLVLVGGSVMQLVTGLANISLWYPWPFFFTTTHFWTSWLVIGALLVHVATKLVVARAHLGRGRPREEGAGPDRRRFLTGVVLAAGAVTVATVGQTLHLLRPVSLLAPRVATVGPQGLPVNKSAVSAGVEQAAAEPGYELAVDGAAPFTLTRADLQAMEQHTEDLPIACVEGWNALGTWTGVRVRDLLERAGWDGTSDVRVESIQTGSRYSSSLLPAGHARDPRTLLALQLGGEELALDHGYPCRLIAPTLPGVMQTKWVARLAPVTSGATA</sequence>
<dbReference type="InterPro" id="IPR016174">
    <property type="entry name" value="Di-haem_cyt_TM"/>
</dbReference>
<dbReference type="SUPFAM" id="SSF56524">
    <property type="entry name" value="Oxidoreductase molybdopterin-binding domain"/>
    <property type="match status" value="1"/>
</dbReference>
<proteinExistence type="predicted"/>
<dbReference type="InterPro" id="IPR000572">
    <property type="entry name" value="OxRdtase_Mopterin-bd_dom"/>
</dbReference>